<feature type="domain" description="CFEM" evidence="11">
    <location>
        <begin position="465"/>
        <end position="522"/>
    </location>
</feature>
<evidence type="ECO:0000313" key="12">
    <source>
        <dbReference type="EMBL" id="KAH7358222.1"/>
    </source>
</evidence>
<gene>
    <name evidence="12" type="ORF">B0T11DRAFT_101300</name>
</gene>
<feature type="compositionally biased region" description="Low complexity" evidence="9">
    <location>
        <begin position="216"/>
        <end position="286"/>
    </location>
</feature>
<feature type="region of interest" description="Disordered" evidence="9">
    <location>
        <begin position="420"/>
        <end position="457"/>
    </location>
</feature>
<feature type="signal peptide" evidence="10">
    <location>
        <begin position="1"/>
        <end position="16"/>
    </location>
</feature>
<evidence type="ECO:0000256" key="3">
    <source>
        <dbReference type="ARBA" id="ARBA00010031"/>
    </source>
</evidence>
<feature type="chain" id="PRO_5035427167" evidence="10">
    <location>
        <begin position="17"/>
        <end position="669"/>
    </location>
</feature>
<keyword evidence="5" id="KW-0325">Glycoprotein</keyword>
<dbReference type="GO" id="GO:0005576">
    <property type="term" value="C:extracellular region"/>
    <property type="evidence" value="ECO:0007669"/>
    <property type="project" value="UniProtKB-SubCell"/>
</dbReference>
<evidence type="ECO:0000256" key="10">
    <source>
        <dbReference type="SAM" id="SignalP"/>
    </source>
</evidence>
<keyword evidence="6 10" id="KW-0732">Signal</keyword>
<evidence type="ECO:0000256" key="8">
    <source>
        <dbReference type="ARBA" id="ARBA00023288"/>
    </source>
</evidence>
<dbReference type="InterPro" id="IPR008427">
    <property type="entry name" value="Extracellular_membr_CFEM_dom"/>
</dbReference>
<evidence type="ECO:0000256" key="6">
    <source>
        <dbReference type="ARBA" id="ARBA00022729"/>
    </source>
</evidence>
<evidence type="ECO:0000256" key="7">
    <source>
        <dbReference type="ARBA" id="ARBA00023157"/>
    </source>
</evidence>
<feature type="compositionally biased region" description="Polar residues" evidence="9">
    <location>
        <begin position="326"/>
        <end position="336"/>
    </location>
</feature>
<organism evidence="12 13">
    <name type="scientific">Plectosphaerella cucumerina</name>
    <dbReference type="NCBI Taxonomy" id="40658"/>
    <lineage>
        <taxon>Eukaryota</taxon>
        <taxon>Fungi</taxon>
        <taxon>Dikarya</taxon>
        <taxon>Ascomycota</taxon>
        <taxon>Pezizomycotina</taxon>
        <taxon>Sordariomycetes</taxon>
        <taxon>Hypocreomycetidae</taxon>
        <taxon>Glomerellales</taxon>
        <taxon>Plectosphaerellaceae</taxon>
        <taxon>Plectosphaerella</taxon>
    </lineage>
</organism>
<evidence type="ECO:0000256" key="9">
    <source>
        <dbReference type="SAM" id="MobiDB-lite"/>
    </source>
</evidence>
<comment type="similarity">
    <text evidence="3">Belongs to the RBT5 family.</text>
</comment>
<protein>
    <submittedName>
        <fullName evidence="12">Adhesin protein Mad1</fullName>
    </submittedName>
</protein>
<comment type="caution">
    <text evidence="12">The sequence shown here is derived from an EMBL/GenBank/DDBJ whole genome shotgun (WGS) entry which is preliminary data.</text>
</comment>
<keyword evidence="5" id="KW-0336">GPI-anchor</keyword>
<keyword evidence="7" id="KW-1015">Disulfide bond</keyword>
<name>A0A8K0X2X6_9PEZI</name>
<dbReference type="OrthoDB" id="5431405at2759"/>
<feature type="compositionally biased region" description="Acidic residues" evidence="9">
    <location>
        <begin position="448"/>
        <end position="457"/>
    </location>
</feature>
<evidence type="ECO:0000256" key="4">
    <source>
        <dbReference type="ARBA" id="ARBA00022525"/>
    </source>
</evidence>
<evidence type="ECO:0000256" key="5">
    <source>
        <dbReference type="ARBA" id="ARBA00022622"/>
    </source>
</evidence>
<dbReference type="AlphaFoldDB" id="A0A8K0X2X6"/>
<feature type="region of interest" description="Disordered" evidence="9">
    <location>
        <begin position="203"/>
        <end position="336"/>
    </location>
</feature>
<evidence type="ECO:0000259" key="11">
    <source>
        <dbReference type="Pfam" id="PF05730"/>
    </source>
</evidence>
<comment type="subcellular location">
    <subcellularLocation>
        <location evidence="1">Membrane</location>
        <topology evidence="1">Lipid-anchor</topology>
        <topology evidence="1">GPI-anchor</topology>
    </subcellularLocation>
    <subcellularLocation>
        <location evidence="2">Secreted</location>
    </subcellularLocation>
</comment>
<keyword evidence="5" id="KW-0472">Membrane</keyword>
<keyword evidence="4" id="KW-0964">Secreted</keyword>
<accession>A0A8K0X2X6</accession>
<dbReference type="GO" id="GO:0098552">
    <property type="term" value="C:side of membrane"/>
    <property type="evidence" value="ECO:0007669"/>
    <property type="project" value="UniProtKB-KW"/>
</dbReference>
<keyword evidence="13" id="KW-1185">Reference proteome</keyword>
<evidence type="ECO:0000256" key="1">
    <source>
        <dbReference type="ARBA" id="ARBA00004589"/>
    </source>
</evidence>
<evidence type="ECO:0000313" key="13">
    <source>
        <dbReference type="Proteomes" id="UP000813385"/>
    </source>
</evidence>
<keyword evidence="8" id="KW-0449">Lipoprotein</keyword>
<evidence type="ECO:0000256" key="2">
    <source>
        <dbReference type="ARBA" id="ARBA00004613"/>
    </source>
</evidence>
<sequence length="669" mass="69933">MKSSLAILALASVGEATFNFRGAKPFTCPDNVDNSCVEKQKNGFDFKDLFPGKFNKYNDFDFKGWSCEDKFNKRIIKGECGSTKEESPSFGHYENPFSVDHIDVTPEEDTDLEFHYDMPDGSSCKTRSSCSSQGTTVKNNQCGGAKKVTIVYPPRPNKKTCKIDVGKIGFGCDKTKFPPPPPVYPPPSVPSPSTLSTVVAVPSTSAPAPSVPAPSEPVYSEPVFSQPPVQSEPPVVVVPSSSAPASSAPASSAPASSAPASSAPPQQETSPAVSSSAIESTTSEAIPVQSEPVQSEPVYSQPGYSQPPPAETEPVVEEPSSSAPAQITSSAVESTTTGVIPVQSEPVYSQPPVISEPPVVETTVFQSTSTIFTTSVTTVTDCGPEKPECGGQETPVVVTVTVPQTTTVCDVTSTFTRPAVPTTDKPALPQTTVYPESPETPETPEVPETPEEPETELPCDPVVPRCLITWLPLVPDCKDNTDAKCFCPKKEFIDKVFECLYAYGDNDEVVDKALKFVQGICADHVNENPAIVTGGEVITKILTLPPATATSVAYTTVTLDATLTVPCVENGVTLSESLTTTVVKSTIEVPKVEFATTASDIIPVVPTAIPIQEGEGNKPTLIVAPSSTPAGTGGIVPVPTSGLPVAAGAGKLSAGVAAAVAVMVAMAAF</sequence>
<dbReference type="EMBL" id="JAGPXD010000004">
    <property type="protein sequence ID" value="KAH7358222.1"/>
    <property type="molecule type" value="Genomic_DNA"/>
</dbReference>
<reference evidence="12" key="1">
    <citation type="journal article" date="2021" name="Nat. Commun.">
        <title>Genetic determinants of endophytism in the Arabidopsis root mycobiome.</title>
        <authorList>
            <person name="Mesny F."/>
            <person name="Miyauchi S."/>
            <person name="Thiergart T."/>
            <person name="Pickel B."/>
            <person name="Atanasova L."/>
            <person name="Karlsson M."/>
            <person name="Huettel B."/>
            <person name="Barry K.W."/>
            <person name="Haridas S."/>
            <person name="Chen C."/>
            <person name="Bauer D."/>
            <person name="Andreopoulos W."/>
            <person name="Pangilinan J."/>
            <person name="LaButti K."/>
            <person name="Riley R."/>
            <person name="Lipzen A."/>
            <person name="Clum A."/>
            <person name="Drula E."/>
            <person name="Henrissat B."/>
            <person name="Kohler A."/>
            <person name="Grigoriev I.V."/>
            <person name="Martin F.M."/>
            <person name="Hacquard S."/>
        </authorList>
    </citation>
    <scope>NUCLEOTIDE SEQUENCE</scope>
    <source>
        <strain evidence="12">MPI-CAGE-AT-0016</strain>
    </source>
</reference>
<dbReference type="Proteomes" id="UP000813385">
    <property type="component" value="Unassembled WGS sequence"/>
</dbReference>
<proteinExistence type="inferred from homology"/>
<dbReference type="Pfam" id="PF05730">
    <property type="entry name" value="CFEM"/>
    <property type="match status" value="1"/>
</dbReference>